<dbReference type="KEGG" id="pseg:D3H65_30825"/>
<feature type="chain" id="PRO_5017831036" evidence="2">
    <location>
        <begin position="20"/>
        <end position="164"/>
    </location>
</feature>
<accession>A0A3B7MUB8</accession>
<evidence type="ECO:0000313" key="4">
    <source>
        <dbReference type="Proteomes" id="UP000263900"/>
    </source>
</evidence>
<evidence type="ECO:0000313" key="3">
    <source>
        <dbReference type="EMBL" id="AXY78122.1"/>
    </source>
</evidence>
<dbReference type="EMBL" id="CP032157">
    <property type="protein sequence ID" value="AXY78122.1"/>
    <property type="molecule type" value="Genomic_DNA"/>
</dbReference>
<feature type="compositionally biased region" description="Low complexity" evidence="1">
    <location>
        <begin position="132"/>
        <end position="143"/>
    </location>
</feature>
<organism evidence="3 4">
    <name type="scientific">Paraflavitalea soli</name>
    <dbReference type="NCBI Taxonomy" id="2315862"/>
    <lineage>
        <taxon>Bacteria</taxon>
        <taxon>Pseudomonadati</taxon>
        <taxon>Bacteroidota</taxon>
        <taxon>Chitinophagia</taxon>
        <taxon>Chitinophagales</taxon>
        <taxon>Chitinophagaceae</taxon>
        <taxon>Paraflavitalea</taxon>
    </lineage>
</organism>
<feature type="region of interest" description="Disordered" evidence="1">
    <location>
        <begin position="128"/>
        <end position="164"/>
    </location>
</feature>
<dbReference type="Proteomes" id="UP000263900">
    <property type="component" value="Chromosome"/>
</dbReference>
<gene>
    <name evidence="3" type="ORF">D3H65_30825</name>
</gene>
<dbReference type="AlphaFoldDB" id="A0A3B7MUB8"/>
<reference evidence="3 4" key="1">
    <citation type="submission" date="2018-09" db="EMBL/GenBank/DDBJ databases">
        <title>Genome sequencing of strain 6GH32-13.</title>
        <authorList>
            <person name="Weon H.-Y."/>
            <person name="Heo J."/>
            <person name="Kwon S.-W."/>
        </authorList>
    </citation>
    <scope>NUCLEOTIDE SEQUENCE [LARGE SCALE GENOMIC DNA]</scope>
    <source>
        <strain evidence="3 4">5GH32-13</strain>
    </source>
</reference>
<evidence type="ECO:0000256" key="2">
    <source>
        <dbReference type="SAM" id="SignalP"/>
    </source>
</evidence>
<feature type="compositionally biased region" description="Gly residues" evidence="1">
    <location>
        <begin position="144"/>
        <end position="158"/>
    </location>
</feature>
<feature type="signal peptide" evidence="2">
    <location>
        <begin position="1"/>
        <end position="19"/>
    </location>
</feature>
<evidence type="ECO:0000256" key="1">
    <source>
        <dbReference type="SAM" id="MobiDB-lite"/>
    </source>
</evidence>
<protein>
    <submittedName>
        <fullName evidence="3">Uncharacterized protein</fullName>
    </submittedName>
</protein>
<dbReference type="OrthoDB" id="799522at2"/>
<proteinExistence type="predicted"/>
<keyword evidence="2" id="KW-0732">Signal</keyword>
<name>A0A3B7MUB8_9BACT</name>
<keyword evidence="4" id="KW-1185">Reference proteome</keyword>
<sequence length="164" mass="18411">MSALLLIAGLLLSGRQTHAQVNVNINLGTQPLWGPVGYDEVEYYYLPDVEAYYYVPRHQFVYLNGGKWIFATSLPARYRTYDLYSGYKVVINEPKPYIHFTDHKVKYAKYKGVHGKQVVIRDSRDPKYYVVKGHPGNSNKGNGPNKGKGNGKGNGNGKGKGKNK</sequence>